<organism evidence="2 3">
    <name type="scientific">Streptomyces cinnabarinus</name>
    <dbReference type="NCBI Taxonomy" id="67287"/>
    <lineage>
        <taxon>Bacteria</taxon>
        <taxon>Bacillati</taxon>
        <taxon>Actinomycetota</taxon>
        <taxon>Actinomycetes</taxon>
        <taxon>Kitasatosporales</taxon>
        <taxon>Streptomycetaceae</taxon>
        <taxon>Streptomyces</taxon>
    </lineage>
</organism>
<evidence type="ECO:0000313" key="2">
    <source>
        <dbReference type="EMBL" id="WAZ23010.1"/>
    </source>
</evidence>
<proteinExistence type="predicted"/>
<evidence type="ECO:0000313" key="3">
    <source>
        <dbReference type="Proteomes" id="UP001164439"/>
    </source>
</evidence>
<dbReference type="RefSeq" id="WP_269660597.1">
    <property type="nucleotide sequence ID" value="NZ_CP114413.1"/>
</dbReference>
<protein>
    <recommendedName>
        <fullName evidence="4">GerMN domain-containing protein</fullName>
    </recommendedName>
</protein>
<gene>
    <name evidence="2" type="ORF">STRCI_004322</name>
</gene>
<dbReference type="PROSITE" id="PS51257">
    <property type="entry name" value="PROKAR_LIPOPROTEIN"/>
    <property type="match status" value="1"/>
</dbReference>
<dbReference type="Proteomes" id="UP001164439">
    <property type="component" value="Chromosome"/>
</dbReference>
<sequence length="180" mass="18926">MRRARRRRRAVAVALAAAIPLLGGCGIQETDVIEAGGPASFQAFFNRDYDVLLFFRSADGRLNPVVRTVGAVNATDPVPTEQAVLALLNGPNEEDRAVDLSTDLPAAGSIPAIEVDPSSDGKVGTRLPLAVKGLSDMALRQLICTIAYSQDTSGQVVVELTGQDGATRSGTCGFGLRTSW</sequence>
<accession>A0ABY7KER1</accession>
<reference evidence="2" key="1">
    <citation type="submission" date="2022-12" db="EMBL/GenBank/DDBJ databases">
        <authorList>
            <person name="Ruckert C."/>
            <person name="Busche T."/>
            <person name="Kalinowski J."/>
            <person name="Wittmann C."/>
        </authorList>
    </citation>
    <scope>NUCLEOTIDE SEQUENCE</scope>
    <source>
        <strain evidence="2">DSM 40467</strain>
    </source>
</reference>
<feature type="signal peptide" evidence="1">
    <location>
        <begin position="1"/>
        <end position="23"/>
    </location>
</feature>
<evidence type="ECO:0000256" key="1">
    <source>
        <dbReference type="SAM" id="SignalP"/>
    </source>
</evidence>
<evidence type="ECO:0008006" key="4">
    <source>
        <dbReference type="Google" id="ProtNLM"/>
    </source>
</evidence>
<keyword evidence="3" id="KW-1185">Reference proteome</keyword>
<keyword evidence="1" id="KW-0732">Signal</keyword>
<dbReference type="EMBL" id="CP114413">
    <property type="protein sequence ID" value="WAZ23010.1"/>
    <property type="molecule type" value="Genomic_DNA"/>
</dbReference>
<name>A0ABY7KER1_9ACTN</name>
<feature type="chain" id="PRO_5045936903" description="GerMN domain-containing protein" evidence="1">
    <location>
        <begin position="24"/>
        <end position="180"/>
    </location>
</feature>